<evidence type="ECO:0000313" key="3">
    <source>
        <dbReference type="Proteomes" id="UP000000768"/>
    </source>
</evidence>
<keyword evidence="3" id="KW-1185">Reference proteome</keyword>
<reference evidence="2 3" key="1">
    <citation type="journal article" date="2009" name="Nature">
        <title>The Sorghum bicolor genome and the diversification of grasses.</title>
        <authorList>
            <person name="Paterson A.H."/>
            <person name="Bowers J.E."/>
            <person name="Bruggmann R."/>
            <person name="Dubchak I."/>
            <person name="Grimwood J."/>
            <person name="Gundlach H."/>
            <person name="Haberer G."/>
            <person name="Hellsten U."/>
            <person name="Mitros T."/>
            <person name="Poliakov A."/>
            <person name="Schmutz J."/>
            <person name="Spannagl M."/>
            <person name="Tang H."/>
            <person name="Wang X."/>
            <person name="Wicker T."/>
            <person name="Bharti A.K."/>
            <person name="Chapman J."/>
            <person name="Feltus F.A."/>
            <person name="Gowik U."/>
            <person name="Grigoriev I.V."/>
            <person name="Lyons E."/>
            <person name="Maher C.A."/>
            <person name="Martis M."/>
            <person name="Narechania A."/>
            <person name="Otillar R.P."/>
            <person name="Penning B.W."/>
            <person name="Salamov A.A."/>
            <person name="Wang Y."/>
            <person name="Zhang L."/>
            <person name="Carpita N.C."/>
            <person name="Freeling M."/>
            <person name="Gingle A.R."/>
            <person name="Hash C.T."/>
            <person name="Keller B."/>
            <person name="Klein P."/>
            <person name="Kresovich S."/>
            <person name="McCann M.C."/>
            <person name="Ming R."/>
            <person name="Peterson D.G."/>
            <person name="Mehboob-ur-Rahman"/>
            <person name="Ware D."/>
            <person name="Westhoff P."/>
            <person name="Mayer K.F."/>
            <person name="Messing J."/>
            <person name="Rokhsar D.S."/>
        </authorList>
    </citation>
    <scope>NUCLEOTIDE SEQUENCE [LARGE SCALE GENOMIC DNA]</scope>
    <source>
        <strain evidence="3">cv. BTx623</strain>
    </source>
</reference>
<feature type="region of interest" description="Disordered" evidence="1">
    <location>
        <begin position="1"/>
        <end position="114"/>
    </location>
</feature>
<evidence type="ECO:0000313" key="2">
    <source>
        <dbReference type="EMBL" id="KXG35133.1"/>
    </source>
</evidence>
<dbReference type="Proteomes" id="UP000000768">
    <property type="component" value="Chromosome 2"/>
</dbReference>
<dbReference type="AlphaFoldDB" id="A0A1B6QB28"/>
<name>A0A1B6QB28_SORBI</name>
<feature type="compositionally biased region" description="Basic residues" evidence="1">
    <location>
        <begin position="23"/>
        <end position="32"/>
    </location>
</feature>
<sequence>MAASAHPRTHRDFSPTPHPRPPATHRAHRRRSSPLSSVESAPWAQRHPTWRSPLPVAAAAPPPSRRGGGSFTFLAASVASPPPPRPDLRPHGRGGTTNRRARRPLAVRGFPSPTSGGWGLRRRCGSPCAPQLLPGDGGASFSLPCKLCREYLKGSIRTAPSFRRTVCEEKLMQPIQVRKAFEQILGHVCLTSLHLRTTINMCSASTSI</sequence>
<accession>A0A1B6QB28</accession>
<reference evidence="3" key="2">
    <citation type="journal article" date="2018" name="Plant J.">
        <title>The Sorghum bicolor reference genome: improved assembly, gene annotations, a transcriptome atlas, and signatures of genome organization.</title>
        <authorList>
            <person name="McCormick R.F."/>
            <person name="Truong S.K."/>
            <person name="Sreedasyam A."/>
            <person name="Jenkins J."/>
            <person name="Shu S."/>
            <person name="Sims D."/>
            <person name="Kennedy M."/>
            <person name="Amirebrahimi M."/>
            <person name="Weers B.D."/>
            <person name="McKinley B."/>
            <person name="Mattison A."/>
            <person name="Morishige D.T."/>
            <person name="Grimwood J."/>
            <person name="Schmutz J."/>
            <person name="Mullet J.E."/>
        </authorList>
    </citation>
    <scope>NUCLEOTIDE SEQUENCE [LARGE SCALE GENOMIC DNA]</scope>
    <source>
        <strain evidence="3">cv. BTx623</strain>
    </source>
</reference>
<gene>
    <name evidence="2" type="ORF">SORBI_3002G136900</name>
</gene>
<protein>
    <submittedName>
        <fullName evidence="2">Uncharacterized protein</fullName>
    </submittedName>
</protein>
<dbReference type="ExpressionAtlas" id="A0A1B6QB28">
    <property type="expression patterns" value="baseline"/>
</dbReference>
<organism evidence="2 3">
    <name type="scientific">Sorghum bicolor</name>
    <name type="common">Sorghum</name>
    <name type="synonym">Sorghum vulgare</name>
    <dbReference type="NCBI Taxonomy" id="4558"/>
    <lineage>
        <taxon>Eukaryota</taxon>
        <taxon>Viridiplantae</taxon>
        <taxon>Streptophyta</taxon>
        <taxon>Embryophyta</taxon>
        <taxon>Tracheophyta</taxon>
        <taxon>Spermatophyta</taxon>
        <taxon>Magnoliopsida</taxon>
        <taxon>Liliopsida</taxon>
        <taxon>Poales</taxon>
        <taxon>Poaceae</taxon>
        <taxon>PACMAD clade</taxon>
        <taxon>Panicoideae</taxon>
        <taxon>Andropogonodae</taxon>
        <taxon>Andropogoneae</taxon>
        <taxon>Sorghinae</taxon>
        <taxon>Sorghum</taxon>
    </lineage>
</organism>
<evidence type="ECO:0000256" key="1">
    <source>
        <dbReference type="SAM" id="MobiDB-lite"/>
    </source>
</evidence>
<proteinExistence type="predicted"/>
<dbReference type="InParanoid" id="A0A1B6QB28"/>
<dbReference type="Gramene" id="KXG35133">
    <property type="protein sequence ID" value="KXG35133"/>
    <property type="gene ID" value="SORBI_3002G136900"/>
</dbReference>
<dbReference type="EMBL" id="CM000761">
    <property type="protein sequence ID" value="KXG35133.1"/>
    <property type="molecule type" value="Genomic_DNA"/>
</dbReference>